<dbReference type="InParanoid" id="A0A7E5X243"/>
<keyword evidence="1" id="KW-0175">Coiled coil</keyword>
<organism evidence="4 5">
    <name type="scientific">Trichoplusia ni</name>
    <name type="common">Cabbage looper</name>
    <dbReference type="NCBI Taxonomy" id="7111"/>
    <lineage>
        <taxon>Eukaryota</taxon>
        <taxon>Metazoa</taxon>
        <taxon>Ecdysozoa</taxon>
        <taxon>Arthropoda</taxon>
        <taxon>Hexapoda</taxon>
        <taxon>Insecta</taxon>
        <taxon>Pterygota</taxon>
        <taxon>Neoptera</taxon>
        <taxon>Endopterygota</taxon>
        <taxon>Lepidoptera</taxon>
        <taxon>Glossata</taxon>
        <taxon>Ditrysia</taxon>
        <taxon>Noctuoidea</taxon>
        <taxon>Noctuidae</taxon>
        <taxon>Plusiinae</taxon>
        <taxon>Trichoplusia</taxon>
    </lineage>
</organism>
<name>A0A7E5X243_TRINI</name>
<protein>
    <submittedName>
        <fullName evidence="5">Uncharacterized protein LOC113507810</fullName>
    </submittedName>
</protein>
<dbReference type="OrthoDB" id="7477547at2759"/>
<evidence type="ECO:0000259" key="3">
    <source>
        <dbReference type="Pfam" id="PF25298"/>
    </source>
</evidence>
<feature type="domain" description="FP protein C-terminal" evidence="3">
    <location>
        <begin position="271"/>
        <end position="322"/>
    </location>
</feature>
<evidence type="ECO:0000256" key="1">
    <source>
        <dbReference type="SAM" id="Coils"/>
    </source>
</evidence>
<proteinExistence type="predicted"/>
<reference evidence="5" key="1">
    <citation type="submission" date="2025-08" db="UniProtKB">
        <authorList>
            <consortium name="RefSeq"/>
        </authorList>
    </citation>
    <scope>IDENTIFICATION</scope>
</reference>
<dbReference type="Proteomes" id="UP000322000">
    <property type="component" value="Unplaced"/>
</dbReference>
<keyword evidence="4" id="KW-1185">Reference proteome</keyword>
<dbReference type="AlphaFoldDB" id="A0A7E5X243"/>
<evidence type="ECO:0000256" key="2">
    <source>
        <dbReference type="SAM" id="MobiDB-lite"/>
    </source>
</evidence>
<dbReference type="Pfam" id="PF25298">
    <property type="entry name" value="Baculo_FP_2nd"/>
    <property type="match status" value="1"/>
</dbReference>
<evidence type="ECO:0000313" key="5">
    <source>
        <dbReference type="RefSeq" id="XP_026746537.1"/>
    </source>
</evidence>
<dbReference type="GeneID" id="113507810"/>
<dbReference type="KEGG" id="tnl:113507810"/>
<dbReference type="RefSeq" id="XP_026746537.1">
    <property type="nucleotide sequence ID" value="XM_026890736.1"/>
</dbReference>
<evidence type="ECO:0000313" key="4">
    <source>
        <dbReference type="Proteomes" id="UP000322000"/>
    </source>
</evidence>
<gene>
    <name evidence="5" type="primary">LOC113507810</name>
</gene>
<sequence>MPLRRTPPPVSSPRNASTSQATEEMAPPNITNAEMTLIHQSSEVKIASEMIHYDSEPDLQLLKMNITDRKKRKFEGDDINSFMPTIKKMFESLSIEQNKRFQDLLGSVNSLRERNAELTKSVEAMSLKYDEFLSRIKSLEEARKEDKKQIISLEQKIENLERKTRSSSIEIRNIPKTNKETKTDLCQLIQVMGKSVSIDIKDSDIRDIYRITAKDSSNPIITEFTTVIMKEKVLSAVKNFNKCRQKGDKLNTGHLSIQGPNKPVFIAETLTQKSQRIFFLARAFAKEHGFAFCWTSRGAIYVRKSENLPQIRIQDEEDLEKLRNSI</sequence>
<feature type="coiled-coil region" evidence="1">
    <location>
        <begin position="108"/>
        <end position="170"/>
    </location>
</feature>
<feature type="compositionally biased region" description="Pro residues" evidence="2">
    <location>
        <begin position="1"/>
        <end position="11"/>
    </location>
</feature>
<feature type="region of interest" description="Disordered" evidence="2">
    <location>
        <begin position="1"/>
        <end position="27"/>
    </location>
</feature>
<feature type="compositionally biased region" description="Polar residues" evidence="2">
    <location>
        <begin position="12"/>
        <end position="22"/>
    </location>
</feature>
<dbReference type="InterPro" id="IPR057251">
    <property type="entry name" value="FP_C"/>
</dbReference>
<accession>A0A7E5X243</accession>